<organism evidence="2 3">
    <name type="scientific">Trichonephila inaurata madagascariensis</name>
    <dbReference type="NCBI Taxonomy" id="2747483"/>
    <lineage>
        <taxon>Eukaryota</taxon>
        <taxon>Metazoa</taxon>
        <taxon>Ecdysozoa</taxon>
        <taxon>Arthropoda</taxon>
        <taxon>Chelicerata</taxon>
        <taxon>Arachnida</taxon>
        <taxon>Araneae</taxon>
        <taxon>Araneomorphae</taxon>
        <taxon>Entelegynae</taxon>
        <taxon>Araneoidea</taxon>
        <taxon>Nephilidae</taxon>
        <taxon>Trichonephila</taxon>
        <taxon>Trichonephila inaurata</taxon>
    </lineage>
</organism>
<comment type="caution">
    <text evidence="2">The sequence shown here is derived from an EMBL/GenBank/DDBJ whole genome shotgun (WGS) entry which is preliminary data.</text>
</comment>
<proteinExistence type="predicted"/>
<protein>
    <submittedName>
        <fullName evidence="2">Uncharacterized protein</fullName>
    </submittedName>
</protein>
<name>A0A8X7CE71_9ARAC</name>
<accession>A0A8X7CE71</accession>
<dbReference type="EMBL" id="BMAV01017180">
    <property type="protein sequence ID" value="GFY68659.1"/>
    <property type="molecule type" value="Genomic_DNA"/>
</dbReference>
<dbReference type="AlphaFoldDB" id="A0A8X7CE71"/>
<keyword evidence="3" id="KW-1185">Reference proteome</keyword>
<feature type="region of interest" description="Disordered" evidence="1">
    <location>
        <begin position="1"/>
        <end position="21"/>
    </location>
</feature>
<reference evidence="2" key="1">
    <citation type="submission" date="2020-08" db="EMBL/GenBank/DDBJ databases">
        <title>Multicomponent nature underlies the extraordinary mechanical properties of spider dragline silk.</title>
        <authorList>
            <person name="Kono N."/>
            <person name="Nakamura H."/>
            <person name="Mori M."/>
            <person name="Yoshida Y."/>
            <person name="Ohtoshi R."/>
            <person name="Malay A.D."/>
            <person name="Moran D.A.P."/>
            <person name="Tomita M."/>
            <person name="Numata K."/>
            <person name="Arakawa K."/>
        </authorList>
    </citation>
    <scope>NUCLEOTIDE SEQUENCE</scope>
</reference>
<feature type="compositionally biased region" description="Polar residues" evidence="1">
    <location>
        <begin position="1"/>
        <end position="14"/>
    </location>
</feature>
<evidence type="ECO:0000256" key="1">
    <source>
        <dbReference type="SAM" id="MobiDB-lite"/>
    </source>
</evidence>
<sequence length="77" mass="8950">MKSKSSFQRQSLTQMFPGRSDIEKPASDVALQKKALYRVLHISGYCLFLKLWSSVRRHIMSYAALKSINTIRVDRFL</sequence>
<evidence type="ECO:0000313" key="2">
    <source>
        <dbReference type="EMBL" id="GFY68659.1"/>
    </source>
</evidence>
<evidence type="ECO:0000313" key="3">
    <source>
        <dbReference type="Proteomes" id="UP000886998"/>
    </source>
</evidence>
<dbReference type="Proteomes" id="UP000886998">
    <property type="component" value="Unassembled WGS sequence"/>
</dbReference>
<gene>
    <name evidence="2" type="ORF">TNIN_395661</name>
</gene>